<evidence type="ECO:0000256" key="6">
    <source>
        <dbReference type="SAM" id="Phobius"/>
    </source>
</evidence>
<organism evidence="8 9">
    <name type="scientific">Solimonas aquatica</name>
    <dbReference type="NCBI Taxonomy" id="489703"/>
    <lineage>
        <taxon>Bacteria</taxon>
        <taxon>Pseudomonadati</taxon>
        <taxon>Pseudomonadota</taxon>
        <taxon>Gammaproteobacteria</taxon>
        <taxon>Nevskiales</taxon>
        <taxon>Nevskiaceae</taxon>
        <taxon>Solimonas</taxon>
    </lineage>
</organism>
<dbReference type="Pfam" id="PF00482">
    <property type="entry name" value="T2SSF"/>
    <property type="match status" value="1"/>
</dbReference>
<dbReference type="PANTHER" id="PTHR35007:SF1">
    <property type="entry name" value="PILUS ASSEMBLY PROTEIN"/>
    <property type="match status" value="1"/>
</dbReference>
<dbReference type="InterPro" id="IPR042094">
    <property type="entry name" value="T2SS_GspF_sf"/>
</dbReference>
<comment type="subcellular location">
    <subcellularLocation>
        <location evidence="1">Cell membrane</location>
        <topology evidence="1">Multi-pass membrane protein</topology>
    </subcellularLocation>
</comment>
<sequence length="321" mass="35901">MSLNLIIALVLVFAMVLLLVNGFSHIDSSEAQKALRTRLAAVRKQSFEGRSGDSLIREKYLRELSPLERRLEELPGMVRVTRLLEQTGRNEPGYRFLARALLLAFFFSLPSLLIFGFAIGLLVFVAVPPLPLLRVLAQRRERIKKFEEQLPDALDLMSRALRAGMPLMDSFRFVAEEMPAPISDEFRTTWSHLNYGISPKASFEDLTQRIPCTSLSAMTTAVLIQRETGGNLAEILDKISAVLRGRFRFQRKLKTLTAEGRMSAWILILLPFVLSGVIALTSPSYLPMLLNDPLGGRLVLASLVSIGIGALWIRSIIRVPV</sequence>
<keyword evidence="5 6" id="KW-0472">Membrane</keyword>
<dbReference type="AlphaFoldDB" id="A0A1H9HY91"/>
<evidence type="ECO:0000256" key="1">
    <source>
        <dbReference type="ARBA" id="ARBA00004651"/>
    </source>
</evidence>
<evidence type="ECO:0000259" key="7">
    <source>
        <dbReference type="Pfam" id="PF00482"/>
    </source>
</evidence>
<dbReference type="GO" id="GO:0005886">
    <property type="term" value="C:plasma membrane"/>
    <property type="evidence" value="ECO:0007669"/>
    <property type="project" value="UniProtKB-SubCell"/>
</dbReference>
<keyword evidence="9" id="KW-1185">Reference proteome</keyword>
<feature type="transmembrane region" description="Helical" evidence="6">
    <location>
        <begin position="100"/>
        <end position="133"/>
    </location>
</feature>
<dbReference type="InterPro" id="IPR018076">
    <property type="entry name" value="T2SS_GspF_dom"/>
</dbReference>
<dbReference type="Gene3D" id="1.20.81.30">
    <property type="entry name" value="Type II secretion system (T2SS), domain F"/>
    <property type="match status" value="1"/>
</dbReference>
<dbReference type="OrthoDB" id="5611741at2"/>
<dbReference type="Proteomes" id="UP000199233">
    <property type="component" value="Unassembled WGS sequence"/>
</dbReference>
<dbReference type="PANTHER" id="PTHR35007">
    <property type="entry name" value="INTEGRAL MEMBRANE PROTEIN-RELATED"/>
    <property type="match status" value="1"/>
</dbReference>
<feature type="domain" description="Type II secretion system protein GspF" evidence="7">
    <location>
        <begin position="154"/>
        <end position="278"/>
    </location>
</feature>
<keyword evidence="4 6" id="KW-1133">Transmembrane helix</keyword>
<dbReference type="EMBL" id="FOFS01000009">
    <property type="protein sequence ID" value="SEQ67175.1"/>
    <property type="molecule type" value="Genomic_DNA"/>
</dbReference>
<reference evidence="9" key="1">
    <citation type="submission" date="2016-10" db="EMBL/GenBank/DDBJ databases">
        <authorList>
            <person name="Varghese N."/>
            <person name="Submissions S."/>
        </authorList>
    </citation>
    <scope>NUCLEOTIDE SEQUENCE [LARGE SCALE GENOMIC DNA]</scope>
    <source>
        <strain evidence="9">DSM 25927</strain>
    </source>
</reference>
<evidence type="ECO:0000256" key="3">
    <source>
        <dbReference type="ARBA" id="ARBA00022692"/>
    </source>
</evidence>
<keyword evidence="2" id="KW-1003">Cell membrane</keyword>
<name>A0A1H9HY91_9GAMM</name>
<evidence type="ECO:0000256" key="4">
    <source>
        <dbReference type="ARBA" id="ARBA00022989"/>
    </source>
</evidence>
<feature type="transmembrane region" description="Helical" evidence="6">
    <location>
        <begin position="298"/>
        <end position="317"/>
    </location>
</feature>
<evidence type="ECO:0000256" key="2">
    <source>
        <dbReference type="ARBA" id="ARBA00022475"/>
    </source>
</evidence>
<gene>
    <name evidence="8" type="ORF">SAMN04488038_10981</name>
</gene>
<protein>
    <submittedName>
        <fullName evidence="8">Tight adherence protein B</fullName>
    </submittedName>
</protein>
<proteinExistence type="predicted"/>
<evidence type="ECO:0000313" key="9">
    <source>
        <dbReference type="Proteomes" id="UP000199233"/>
    </source>
</evidence>
<evidence type="ECO:0000313" key="8">
    <source>
        <dbReference type="EMBL" id="SEQ67175.1"/>
    </source>
</evidence>
<dbReference type="RefSeq" id="WP_093286462.1">
    <property type="nucleotide sequence ID" value="NZ_FOFS01000009.1"/>
</dbReference>
<keyword evidence="3 6" id="KW-0812">Transmembrane</keyword>
<accession>A0A1H9HY91</accession>
<feature type="transmembrane region" description="Helical" evidence="6">
    <location>
        <begin position="264"/>
        <end position="286"/>
    </location>
</feature>
<dbReference type="STRING" id="489703.SAMN04488038_10981"/>
<evidence type="ECO:0000256" key="5">
    <source>
        <dbReference type="ARBA" id="ARBA00023136"/>
    </source>
</evidence>